<sequence>MDRRDFLGGSIGAFISSAIIARVPRREADMPERAIVLPKRQIVVPGKVRLHGGPQDIEIEWPSAPAVTVCLLDAHIVALSLERDPIECVSNDRWAKYGPDKSLTLNISLKGVGCYADQQGRQRLVDTPHYCKLP</sequence>
<accession>A0A0F9TP73</accession>
<proteinExistence type="predicted"/>
<comment type="caution">
    <text evidence="1">The sequence shown here is derived from an EMBL/GenBank/DDBJ whole genome shotgun (WGS) entry which is preliminary data.</text>
</comment>
<organism evidence="1">
    <name type="scientific">marine sediment metagenome</name>
    <dbReference type="NCBI Taxonomy" id="412755"/>
    <lineage>
        <taxon>unclassified sequences</taxon>
        <taxon>metagenomes</taxon>
        <taxon>ecological metagenomes</taxon>
    </lineage>
</organism>
<name>A0A0F9TP73_9ZZZZ</name>
<evidence type="ECO:0000313" key="1">
    <source>
        <dbReference type="EMBL" id="KKN81134.1"/>
    </source>
</evidence>
<gene>
    <name evidence="1" type="ORF">LCGC14_0323530</name>
</gene>
<dbReference type="EMBL" id="LAZR01000220">
    <property type="protein sequence ID" value="KKN81134.1"/>
    <property type="molecule type" value="Genomic_DNA"/>
</dbReference>
<protein>
    <submittedName>
        <fullName evidence="1">Uncharacterized protein</fullName>
    </submittedName>
</protein>
<dbReference type="AlphaFoldDB" id="A0A0F9TP73"/>
<reference evidence="1" key="1">
    <citation type="journal article" date="2015" name="Nature">
        <title>Complex archaea that bridge the gap between prokaryotes and eukaryotes.</title>
        <authorList>
            <person name="Spang A."/>
            <person name="Saw J.H."/>
            <person name="Jorgensen S.L."/>
            <person name="Zaremba-Niedzwiedzka K."/>
            <person name="Martijn J."/>
            <person name="Lind A.E."/>
            <person name="van Eijk R."/>
            <person name="Schleper C."/>
            <person name="Guy L."/>
            <person name="Ettema T.J."/>
        </authorList>
    </citation>
    <scope>NUCLEOTIDE SEQUENCE</scope>
</reference>